<evidence type="ECO:0000313" key="2">
    <source>
        <dbReference type="Proteomes" id="UP000054032"/>
    </source>
</evidence>
<accession>W6Z275</accession>
<name>W6Z275_COCMI</name>
<dbReference type="GeneID" id="19123031"/>
<dbReference type="OrthoDB" id="3692931at2759"/>
<evidence type="ECO:0000313" key="1">
    <source>
        <dbReference type="EMBL" id="EUC45852.1"/>
    </source>
</evidence>
<dbReference type="AlphaFoldDB" id="W6Z275"/>
<reference evidence="1 2" key="1">
    <citation type="journal article" date="2013" name="PLoS Genet.">
        <title>Comparative genome structure, secondary metabolite, and effector coding capacity across Cochliobolus pathogens.</title>
        <authorList>
            <person name="Condon B.J."/>
            <person name="Leng Y."/>
            <person name="Wu D."/>
            <person name="Bushley K.E."/>
            <person name="Ohm R.A."/>
            <person name="Otillar R."/>
            <person name="Martin J."/>
            <person name="Schackwitz W."/>
            <person name="Grimwood J."/>
            <person name="MohdZainudin N."/>
            <person name="Xue C."/>
            <person name="Wang R."/>
            <person name="Manning V.A."/>
            <person name="Dhillon B."/>
            <person name="Tu Z.J."/>
            <person name="Steffenson B.J."/>
            <person name="Salamov A."/>
            <person name="Sun H."/>
            <person name="Lowry S."/>
            <person name="LaButti K."/>
            <person name="Han J."/>
            <person name="Copeland A."/>
            <person name="Lindquist E."/>
            <person name="Barry K."/>
            <person name="Schmutz J."/>
            <person name="Baker S.E."/>
            <person name="Ciuffetti L.M."/>
            <person name="Grigoriev I.V."/>
            <person name="Zhong S."/>
            <person name="Turgeon B.G."/>
        </authorList>
    </citation>
    <scope>NUCLEOTIDE SEQUENCE [LARGE SCALE GENOMIC DNA]</scope>
    <source>
        <strain evidence="1 2">ATCC 44560</strain>
    </source>
</reference>
<organism evidence="1 2">
    <name type="scientific">Bipolaris oryzae ATCC 44560</name>
    <dbReference type="NCBI Taxonomy" id="930090"/>
    <lineage>
        <taxon>Eukaryota</taxon>
        <taxon>Fungi</taxon>
        <taxon>Dikarya</taxon>
        <taxon>Ascomycota</taxon>
        <taxon>Pezizomycotina</taxon>
        <taxon>Dothideomycetes</taxon>
        <taxon>Pleosporomycetidae</taxon>
        <taxon>Pleosporales</taxon>
        <taxon>Pleosporineae</taxon>
        <taxon>Pleosporaceae</taxon>
        <taxon>Bipolaris</taxon>
    </lineage>
</organism>
<gene>
    <name evidence="1" type="ORF">COCMIDRAFT_36455</name>
</gene>
<keyword evidence="2" id="KW-1185">Reference proteome</keyword>
<sequence length="93" mass="10191">MHRGMIDLGLPAILDSPPLLDSSRDTPRAAWRPLVAVLASRVSYSDNTSRPALDRQCNQRRGGAGLVHGANTTYASTYREVMRHQIDMAGSQD</sequence>
<dbReference type="RefSeq" id="XP_007687621.1">
    <property type="nucleotide sequence ID" value="XM_007689431.1"/>
</dbReference>
<protein>
    <submittedName>
        <fullName evidence="1">Uncharacterized protein</fullName>
    </submittedName>
</protein>
<dbReference type="KEGG" id="bor:COCMIDRAFT_36455"/>
<dbReference type="EMBL" id="KI963976">
    <property type="protein sequence ID" value="EUC45852.1"/>
    <property type="molecule type" value="Genomic_DNA"/>
</dbReference>
<dbReference type="Proteomes" id="UP000054032">
    <property type="component" value="Unassembled WGS sequence"/>
</dbReference>
<dbReference type="HOGENOM" id="CLU_125055_0_0_1"/>
<proteinExistence type="predicted"/>